<keyword evidence="3" id="KW-1185">Reference proteome</keyword>
<evidence type="ECO:0000313" key="3">
    <source>
        <dbReference type="Proteomes" id="UP001225316"/>
    </source>
</evidence>
<comment type="caution">
    <text evidence="2">The sequence shown here is derived from an EMBL/GenBank/DDBJ whole genome shotgun (WGS) entry which is preliminary data.</text>
</comment>
<evidence type="ECO:0000256" key="1">
    <source>
        <dbReference type="SAM" id="SignalP"/>
    </source>
</evidence>
<evidence type="ECO:0000313" key="2">
    <source>
        <dbReference type="EMBL" id="MDQ8209077.1"/>
    </source>
</evidence>
<dbReference type="Proteomes" id="UP001225316">
    <property type="component" value="Unassembled WGS sequence"/>
</dbReference>
<protein>
    <recommendedName>
        <fullName evidence="4">PEP-CTERM protein-sorting domain-containing protein</fullName>
    </recommendedName>
</protein>
<accession>A0ABU1B121</accession>
<organism evidence="2 3">
    <name type="scientific">Thalassobacterium maritimum</name>
    <dbReference type="NCBI Taxonomy" id="3041265"/>
    <lineage>
        <taxon>Bacteria</taxon>
        <taxon>Pseudomonadati</taxon>
        <taxon>Verrucomicrobiota</taxon>
        <taxon>Opitutia</taxon>
        <taxon>Puniceicoccales</taxon>
        <taxon>Coraliomargaritaceae</taxon>
        <taxon>Thalassobacterium</taxon>
    </lineage>
</organism>
<dbReference type="EMBL" id="JARXHW010000050">
    <property type="protein sequence ID" value="MDQ8209077.1"/>
    <property type="molecule type" value="Genomic_DNA"/>
</dbReference>
<feature type="signal peptide" evidence="1">
    <location>
        <begin position="1"/>
        <end position="21"/>
    </location>
</feature>
<feature type="chain" id="PRO_5046235161" description="PEP-CTERM protein-sorting domain-containing protein" evidence="1">
    <location>
        <begin position="22"/>
        <end position="268"/>
    </location>
</feature>
<name>A0ABU1B121_9BACT</name>
<keyword evidence="1" id="KW-0732">Signal</keyword>
<reference evidence="2 3" key="1">
    <citation type="submission" date="2023-04" db="EMBL/GenBank/DDBJ databases">
        <title>A novel bacteria isolated from coastal sediment.</title>
        <authorList>
            <person name="Liu X.-J."/>
            <person name="Du Z.-J."/>
        </authorList>
    </citation>
    <scope>NUCLEOTIDE SEQUENCE [LARGE SCALE GENOMIC DNA]</scope>
    <source>
        <strain evidence="2 3">SDUM461003</strain>
    </source>
</reference>
<gene>
    <name evidence="2" type="ORF">QEH52_16245</name>
</gene>
<evidence type="ECO:0008006" key="4">
    <source>
        <dbReference type="Google" id="ProtNLM"/>
    </source>
</evidence>
<sequence>MKTHLTITSLILSATVSTATAASVKLGTSTADSQNYGTFSSSLLQSVTLNGVTYTTDQLTQIEMTSFKGSSSSVLLQQNGAIATPTAQQRRDFLETDWFADTGIINPSTDNNSSGANFVSPVTNIEGADMFIYEISSNPSSADSFKIEINGTQLTFTSANYGDSGVDTNSADVLSTSSTPSNLTSLLSLGTSVSSPNIEQSIVGVAIDFSDFGVALGDTVSSFTFNSTTASGSSTFDPVIIAAVPEPQSLALLAGLLALSSIAIRRRG</sequence>
<proteinExistence type="predicted"/>
<dbReference type="RefSeq" id="WP_308951864.1">
    <property type="nucleotide sequence ID" value="NZ_JARXHW010000050.1"/>
</dbReference>